<keyword evidence="4 5" id="KW-0472">Membrane</keyword>
<keyword evidence="3 5" id="KW-1133">Transmembrane helix</keyword>
<sequence length="306" mass="34849">MMNMPPVTKNLIIINLLFFLAKLVAVRYGVDLDNLLGLHFFLAPDFSFYQFFTYMFMHGGVTHILFNMFAVWMFGRVMESYWGSRRFLLYYVVCGLGAGLVQEGVQYVQYLWQGLGAYDTVNIGYTVISMGDYLNRWTTIGASGAVYGILLAFGMSFPNERLFIFPLPVPIKAKFFVIGYAAIELLSALGNSGDGVAHFAHLGGMIFGLLLILYWRRNSGGGYYGNRSSTTERLKKWFVGGRGRFSSYRKPKMNVSMGARKDDYEYNARKKAEAEEIDHILEKVRKSGYTSLTEEEKRKLFDASQR</sequence>
<reference evidence="8 9" key="1">
    <citation type="submission" date="2011-02" db="EMBL/GenBank/DDBJ databases">
        <authorList>
            <person name="Weinstock G."/>
            <person name="Sodergren E."/>
            <person name="Clifton S."/>
            <person name="Fulton L."/>
            <person name="Fulton B."/>
            <person name="Courtney L."/>
            <person name="Fronick C."/>
            <person name="Harrison M."/>
            <person name="Strong C."/>
            <person name="Farmer C."/>
            <person name="Delahaunty K."/>
            <person name="Markovic C."/>
            <person name="Hall O."/>
            <person name="Minx P."/>
            <person name="Tomlinson C."/>
            <person name="Mitreva M."/>
            <person name="Hou S."/>
            <person name="Chen J."/>
            <person name="Wollam A."/>
            <person name="Pepin K.H."/>
            <person name="Johnson M."/>
            <person name="Bhonagiri V."/>
            <person name="Zhang X."/>
            <person name="Suruliraj S."/>
            <person name="Warren W."/>
            <person name="Chinwalla A."/>
            <person name="Mardis E.R."/>
            <person name="Wilson R.K."/>
        </authorList>
    </citation>
    <scope>NUCLEOTIDE SEQUENCE [LARGE SCALE GENOMIC DNA]</scope>
    <source>
        <strain evidence="8 9">YIT 11841</strain>
    </source>
</reference>
<dbReference type="eggNOG" id="COG0705">
    <property type="taxonomic scope" value="Bacteria"/>
</dbReference>
<evidence type="ECO:0000256" key="5">
    <source>
        <dbReference type="SAM" id="Phobius"/>
    </source>
</evidence>
<dbReference type="Gene3D" id="1.20.1540.10">
    <property type="entry name" value="Rhomboid-like"/>
    <property type="match status" value="1"/>
</dbReference>
<dbReference type="HOGENOM" id="CLU_055068_4_1_10"/>
<evidence type="ECO:0000259" key="7">
    <source>
        <dbReference type="Pfam" id="PF20216"/>
    </source>
</evidence>
<protein>
    <submittedName>
        <fullName evidence="8">Peptidase, S54 family</fullName>
    </submittedName>
</protein>
<feature type="transmembrane region" description="Helical" evidence="5">
    <location>
        <begin position="137"/>
        <end position="155"/>
    </location>
</feature>
<evidence type="ECO:0000313" key="8">
    <source>
        <dbReference type="EMBL" id="EGG54690.1"/>
    </source>
</evidence>
<dbReference type="GO" id="GO:0016020">
    <property type="term" value="C:membrane"/>
    <property type="evidence" value="ECO:0007669"/>
    <property type="project" value="UniProtKB-SubCell"/>
</dbReference>
<dbReference type="PANTHER" id="PTHR43066">
    <property type="entry name" value="RHOMBOID-RELATED PROTEIN"/>
    <property type="match status" value="1"/>
</dbReference>
<evidence type="ECO:0000256" key="4">
    <source>
        <dbReference type="ARBA" id="ARBA00023136"/>
    </source>
</evidence>
<name>F3QTG5_9BACT</name>
<proteinExistence type="predicted"/>
<feature type="domain" description="Peptidase S54 rhomboid" evidence="6">
    <location>
        <begin position="47"/>
        <end position="215"/>
    </location>
</feature>
<dbReference type="OrthoDB" id="9807874at2"/>
<feature type="transmembrane region" description="Helical" evidence="5">
    <location>
        <begin position="162"/>
        <end position="183"/>
    </location>
</feature>
<gene>
    <name evidence="8" type="ORF">HMPREF9442_01483</name>
</gene>
<evidence type="ECO:0000256" key="2">
    <source>
        <dbReference type="ARBA" id="ARBA00022692"/>
    </source>
</evidence>
<feature type="transmembrane region" description="Helical" evidence="5">
    <location>
        <begin position="49"/>
        <end position="75"/>
    </location>
</feature>
<dbReference type="SUPFAM" id="SSF144091">
    <property type="entry name" value="Rhomboid-like"/>
    <property type="match status" value="1"/>
</dbReference>
<dbReference type="EMBL" id="AFBR01000036">
    <property type="protein sequence ID" value="EGG54690.1"/>
    <property type="molecule type" value="Genomic_DNA"/>
</dbReference>
<comment type="caution">
    <text evidence="8">The sequence shown here is derived from an EMBL/GenBank/DDBJ whole genome shotgun (WGS) entry which is preliminary data.</text>
</comment>
<evidence type="ECO:0000256" key="1">
    <source>
        <dbReference type="ARBA" id="ARBA00004141"/>
    </source>
</evidence>
<dbReference type="Proteomes" id="UP000005546">
    <property type="component" value="Unassembled WGS sequence"/>
</dbReference>
<evidence type="ECO:0000259" key="6">
    <source>
        <dbReference type="Pfam" id="PF01694"/>
    </source>
</evidence>
<feature type="domain" description="DUF6576" evidence="7">
    <location>
        <begin position="263"/>
        <end position="305"/>
    </location>
</feature>
<dbReference type="PANTHER" id="PTHR43066:SF11">
    <property type="entry name" value="PEPTIDASE S54 RHOMBOID DOMAIN-CONTAINING PROTEIN"/>
    <property type="match status" value="1"/>
</dbReference>
<evidence type="ECO:0000313" key="9">
    <source>
        <dbReference type="Proteomes" id="UP000005546"/>
    </source>
</evidence>
<feature type="transmembrane region" description="Helical" evidence="5">
    <location>
        <begin position="195"/>
        <end position="215"/>
    </location>
</feature>
<evidence type="ECO:0000256" key="3">
    <source>
        <dbReference type="ARBA" id="ARBA00022989"/>
    </source>
</evidence>
<dbReference type="AlphaFoldDB" id="F3QTG5"/>
<keyword evidence="2 5" id="KW-0812">Transmembrane</keyword>
<comment type="subcellular location">
    <subcellularLocation>
        <location evidence="1">Membrane</location>
        <topology evidence="1">Multi-pass membrane protein</topology>
    </subcellularLocation>
</comment>
<accession>F3QTG5</accession>
<dbReference type="InterPro" id="IPR046483">
    <property type="entry name" value="DUF6576"/>
</dbReference>
<feature type="transmembrane region" description="Helical" evidence="5">
    <location>
        <begin position="87"/>
        <end position="105"/>
    </location>
</feature>
<dbReference type="InterPro" id="IPR022764">
    <property type="entry name" value="Peptidase_S54_rhomboid_dom"/>
</dbReference>
<dbReference type="Pfam" id="PF01694">
    <property type="entry name" value="Rhomboid"/>
    <property type="match status" value="1"/>
</dbReference>
<dbReference type="Pfam" id="PF20216">
    <property type="entry name" value="DUF6576"/>
    <property type="match status" value="1"/>
</dbReference>
<dbReference type="InterPro" id="IPR035952">
    <property type="entry name" value="Rhomboid-like_sf"/>
</dbReference>
<keyword evidence="9" id="KW-1185">Reference proteome</keyword>
<dbReference type="RefSeq" id="WP_008626603.1">
    <property type="nucleotide sequence ID" value="NZ_GL883837.1"/>
</dbReference>
<dbReference type="GO" id="GO:0004252">
    <property type="term" value="F:serine-type endopeptidase activity"/>
    <property type="evidence" value="ECO:0007669"/>
    <property type="project" value="InterPro"/>
</dbReference>
<dbReference type="STRING" id="762982.HMPREF9442_01483"/>
<organism evidence="8 9">
    <name type="scientific">Paraprevotella xylaniphila YIT 11841</name>
    <dbReference type="NCBI Taxonomy" id="762982"/>
    <lineage>
        <taxon>Bacteria</taxon>
        <taxon>Pseudomonadati</taxon>
        <taxon>Bacteroidota</taxon>
        <taxon>Bacteroidia</taxon>
        <taxon>Bacteroidales</taxon>
        <taxon>Prevotellaceae</taxon>
        <taxon>Paraprevotella</taxon>
    </lineage>
</organism>